<dbReference type="PROSITE" id="PS50893">
    <property type="entry name" value="ABC_TRANSPORTER_2"/>
    <property type="match status" value="2"/>
</dbReference>
<dbReference type="PANTHER" id="PTHR42855">
    <property type="entry name" value="ABC TRANSPORTER ATP-BINDING SUBUNIT"/>
    <property type="match status" value="1"/>
</dbReference>
<dbReference type="PROSITE" id="PS00211">
    <property type="entry name" value="ABC_TRANSPORTER_1"/>
    <property type="match status" value="2"/>
</dbReference>
<evidence type="ECO:0000256" key="2">
    <source>
        <dbReference type="ARBA" id="ARBA00022840"/>
    </source>
</evidence>
<dbReference type="InterPro" id="IPR003439">
    <property type="entry name" value="ABC_transporter-like_ATP-bd"/>
</dbReference>
<dbReference type="SUPFAM" id="SSF52540">
    <property type="entry name" value="P-loop containing nucleoside triphosphate hydrolases"/>
    <property type="match status" value="2"/>
</dbReference>
<proteinExistence type="predicted"/>
<evidence type="ECO:0000256" key="3">
    <source>
        <dbReference type="SAM" id="MobiDB-lite"/>
    </source>
</evidence>
<feature type="domain" description="ABC transporter" evidence="4">
    <location>
        <begin position="4"/>
        <end position="260"/>
    </location>
</feature>
<dbReference type="InterPro" id="IPR051309">
    <property type="entry name" value="ABCF_ATPase"/>
</dbReference>
<dbReference type="Gene3D" id="1.10.287.380">
    <property type="entry name" value="Valyl-tRNA synthetase, C-terminal domain"/>
    <property type="match status" value="1"/>
</dbReference>
<dbReference type="InterPro" id="IPR027417">
    <property type="entry name" value="P-loop_NTPase"/>
</dbReference>
<keyword evidence="6" id="KW-1185">Reference proteome</keyword>
<sequence length="635" mass="71976">MILLGVRSLTRQFDRDPVFANVTFDVKVGERIGLVGPNGTGKSTLLKCITGEDHPDSGNVESPGHVTISMLEQEPDFPPERTLLEEAKAGLQHLYDLQHEAEELAVKMADAHGTPDEDAIHERYDHLQEELTRLDAYNVDYRIDEVLHGLGFSDEDFDRPLSTFSGGQQNRVLLARILLRAPDVMLLDEPTNHLDIASTEWLEEFLTRDNRAFVLVSHDRYFLDRVTNRIVELHRGKASLYKGNFTDYRRQREERNKLNERTSEKQADTVARMQTFVDKNRYGQKGRQAQDRLKKMERIEQVESMDDFDEIHMNFGQASRTGDMVLEAKGLTKGYDDGPLFKDLSIRIERGDRIGLVGPNGCGKSTLLKTILNVEEPDAGSVRFGTNVEVGYYDQQLSSVSPEVDAVEAVRPPKNFDFSPGMARNLLAKFGVKGDLGLQKISAMSGGEKSRVALARLAALNINVMVLDEPTNHLDLWARDSLERALKAFGGTLMIVSHDRYFLDQIANRVLVWEQGEWIEHEGNYTAYVAFRDAINAQPDSEQSAKKAKKEKKQPEPSKSEQKPKRRFPYRPVEDIESDVTRQEELIASLEADMVRPDVLKNPKELQSVQHEYHDARSKLSDLMAAWEEALELNA</sequence>
<dbReference type="InterPro" id="IPR032524">
    <property type="entry name" value="ABC_tran_C"/>
</dbReference>
<dbReference type="InterPro" id="IPR003593">
    <property type="entry name" value="AAA+_ATPase"/>
</dbReference>
<dbReference type="Pfam" id="PF12848">
    <property type="entry name" value="ABC_tran_Xtn"/>
    <property type="match status" value="1"/>
</dbReference>
<name>A0A517QYH4_9PLAN</name>
<dbReference type="KEGG" id="svp:Pan189_10530"/>
<evidence type="ECO:0000256" key="1">
    <source>
        <dbReference type="ARBA" id="ARBA00022741"/>
    </source>
</evidence>
<gene>
    <name evidence="5" type="ORF">Pan189_10530</name>
</gene>
<reference evidence="5 6" key="1">
    <citation type="submission" date="2019-02" db="EMBL/GenBank/DDBJ databases">
        <title>Deep-cultivation of Planctomycetes and their phenomic and genomic characterization uncovers novel biology.</title>
        <authorList>
            <person name="Wiegand S."/>
            <person name="Jogler M."/>
            <person name="Boedeker C."/>
            <person name="Pinto D."/>
            <person name="Vollmers J."/>
            <person name="Rivas-Marin E."/>
            <person name="Kohn T."/>
            <person name="Peeters S.H."/>
            <person name="Heuer A."/>
            <person name="Rast P."/>
            <person name="Oberbeckmann S."/>
            <person name="Bunk B."/>
            <person name="Jeske O."/>
            <person name="Meyerdierks A."/>
            <person name="Storesund J.E."/>
            <person name="Kallscheuer N."/>
            <person name="Luecker S."/>
            <person name="Lage O.M."/>
            <person name="Pohl T."/>
            <person name="Merkel B.J."/>
            <person name="Hornburger P."/>
            <person name="Mueller R.-W."/>
            <person name="Bruemmer F."/>
            <person name="Labrenz M."/>
            <person name="Spormann A.M."/>
            <person name="Op den Camp H."/>
            <person name="Overmann J."/>
            <person name="Amann R."/>
            <person name="Jetten M.S.M."/>
            <person name="Mascher T."/>
            <person name="Medema M.H."/>
            <person name="Devos D.P."/>
            <person name="Kaster A.-K."/>
            <person name="Ovreas L."/>
            <person name="Rohde M."/>
            <person name="Galperin M.Y."/>
            <person name="Jogler C."/>
        </authorList>
    </citation>
    <scope>NUCLEOTIDE SEQUENCE [LARGE SCALE GENOMIC DNA]</scope>
    <source>
        <strain evidence="5 6">Pan189</strain>
    </source>
</reference>
<dbReference type="RefSeq" id="WP_145362875.1">
    <property type="nucleotide sequence ID" value="NZ_CP036268.1"/>
</dbReference>
<dbReference type="AlphaFoldDB" id="A0A517QYH4"/>
<accession>A0A517QYH4</accession>
<evidence type="ECO:0000259" key="4">
    <source>
        <dbReference type="PROSITE" id="PS50893"/>
    </source>
</evidence>
<dbReference type="EMBL" id="CP036268">
    <property type="protein sequence ID" value="QDT36691.1"/>
    <property type="molecule type" value="Genomic_DNA"/>
</dbReference>
<dbReference type="OrthoDB" id="9760950at2"/>
<dbReference type="FunFam" id="3.40.50.300:FF:000011">
    <property type="entry name" value="Putative ABC transporter ATP-binding component"/>
    <property type="match status" value="1"/>
</dbReference>
<dbReference type="SMART" id="SM00382">
    <property type="entry name" value="AAA"/>
    <property type="match status" value="2"/>
</dbReference>
<keyword evidence="1" id="KW-0547">Nucleotide-binding</keyword>
<feature type="region of interest" description="Disordered" evidence="3">
    <location>
        <begin position="539"/>
        <end position="574"/>
    </location>
</feature>
<feature type="domain" description="ABC transporter" evidence="4">
    <location>
        <begin position="326"/>
        <end position="540"/>
    </location>
</feature>
<dbReference type="GO" id="GO:0016887">
    <property type="term" value="F:ATP hydrolysis activity"/>
    <property type="evidence" value="ECO:0007669"/>
    <property type="project" value="InterPro"/>
</dbReference>
<dbReference type="Proteomes" id="UP000317318">
    <property type="component" value="Chromosome"/>
</dbReference>
<dbReference type="InterPro" id="IPR037118">
    <property type="entry name" value="Val-tRNA_synth_C_sf"/>
</dbReference>
<dbReference type="Gene3D" id="3.40.50.300">
    <property type="entry name" value="P-loop containing nucleotide triphosphate hydrolases"/>
    <property type="match status" value="2"/>
</dbReference>
<dbReference type="GO" id="GO:0005524">
    <property type="term" value="F:ATP binding"/>
    <property type="evidence" value="ECO:0007669"/>
    <property type="project" value="UniProtKB-KW"/>
</dbReference>
<dbReference type="InterPro" id="IPR032781">
    <property type="entry name" value="ABC_tran_Xtn"/>
</dbReference>
<dbReference type="Pfam" id="PF16326">
    <property type="entry name" value="ABC_tran_CTD"/>
    <property type="match status" value="1"/>
</dbReference>
<dbReference type="InterPro" id="IPR017871">
    <property type="entry name" value="ABC_transporter-like_CS"/>
</dbReference>
<keyword evidence="2 5" id="KW-0067">ATP-binding</keyword>
<evidence type="ECO:0000313" key="6">
    <source>
        <dbReference type="Proteomes" id="UP000317318"/>
    </source>
</evidence>
<dbReference type="PANTHER" id="PTHR42855:SF2">
    <property type="entry name" value="DRUG RESISTANCE ABC TRANSPORTER,ATP-BINDING PROTEIN"/>
    <property type="match status" value="1"/>
</dbReference>
<dbReference type="Pfam" id="PF00005">
    <property type="entry name" value="ABC_tran"/>
    <property type="match status" value="2"/>
</dbReference>
<organism evidence="5 6">
    <name type="scientific">Stratiformator vulcanicus</name>
    <dbReference type="NCBI Taxonomy" id="2527980"/>
    <lineage>
        <taxon>Bacteria</taxon>
        <taxon>Pseudomonadati</taxon>
        <taxon>Planctomycetota</taxon>
        <taxon>Planctomycetia</taxon>
        <taxon>Planctomycetales</taxon>
        <taxon>Planctomycetaceae</taxon>
        <taxon>Stratiformator</taxon>
    </lineage>
</organism>
<dbReference type="CDD" id="cd03221">
    <property type="entry name" value="ABCF_EF-3"/>
    <property type="match status" value="2"/>
</dbReference>
<evidence type="ECO:0000313" key="5">
    <source>
        <dbReference type="EMBL" id="QDT36691.1"/>
    </source>
</evidence>
<dbReference type="GO" id="GO:0003677">
    <property type="term" value="F:DNA binding"/>
    <property type="evidence" value="ECO:0007669"/>
    <property type="project" value="InterPro"/>
</dbReference>
<protein>
    <submittedName>
        <fullName evidence="5">Putative ABC transporter ATP-binding protein</fullName>
    </submittedName>
</protein>
<feature type="compositionally biased region" description="Basic and acidic residues" evidence="3">
    <location>
        <begin position="553"/>
        <end position="563"/>
    </location>
</feature>